<name>A0A803L4Y4_CHEQI</name>
<reference evidence="5" key="1">
    <citation type="journal article" date="2017" name="Nature">
        <title>The genome of Chenopodium quinoa.</title>
        <authorList>
            <person name="Jarvis D.E."/>
            <person name="Ho Y.S."/>
            <person name="Lightfoot D.J."/>
            <person name="Schmoeckel S.M."/>
            <person name="Li B."/>
            <person name="Borm T.J.A."/>
            <person name="Ohyanagi H."/>
            <person name="Mineta K."/>
            <person name="Michell C.T."/>
            <person name="Saber N."/>
            <person name="Kharbatia N.M."/>
            <person name="Rupper R.R."/>
            <person name="Sharp A.R."/>
            <person name="Dally N."/>
            <person name="Boughton B.A."/>
            <person name="Woo Y.H."/>
            <person name="Gao G."/>
            <person name="Schijlen E.G.W.M."/>
            <person name="Guo X."/>
            <person name="Momin A.A."/>
            <person name="Negrao S."/>
            <person name="Al-Babili S."/>
            <person name="Gehring C."/>
            <person name="Roessner U."/>
            <person name="Jung C."/>
            <person name="Murphy K."/>
            <person name="Arold S.T."/>
            <person name="Gojobori T."/>
            <person name="van der Linden C.G."/>
            <person name="van Loo E.N."/>
            <person name="Jellen E.N."/>
            <person name="Maughan P.J."/>
            <person name="Tester M."/>
        </authorList>
    </citation>
    <scope>NUCLEOTIDE SEQUENCE [LARGE SCALE GENOMIC DNA]</scope>
    <source>
        <strain evidence="5">cv. PI 614886</strain>
    </source>
</reference>
<evidence type="ECO:0000313" key="5">
    <source>
        <dbReference type="EnsemblPlants" id="AUR62006923-RA:cds"/>
    </source>
</evidence>
<evidence type="ECO:0000259" key="2">
    <source>
        <dbReference type="PROSITE" id="PS50829"/>
    </source>
</evidence>
<dbReference type="InterPro" id="IPR036128">
    <property type="entry name" value="Plus3-like_sf"/>
</dbReference>
<sequence length="705" mass="78737">MDAYCEPTSFFWVEESKGQASTPRPRKKVKRKKEYVGWGSRELIAFLESMGKDCAKALSQYDVTNIINLYINDKKLVHPENKRRVVCDEKLFPLFEKKTIFRNKIHDLLESHFAENQEDSDDDNLGSSDEIDENGYSVPKKLKILTTQSKKKAPEVSKSCLAAINSDNIKLLYLRKSLVQELLNNPETFETKVVGSFVRVKSDPHDIFQKNSHQLQLVTGVKEDTPAGETKPSMLLQILGMTDVISISELSDDIFSEEEIEELRSRVKDGLLKQPTIGELEQKVVVLHEDITKHWLAKELVLLKNLIDLREYLDRRKLLQSPDEQSRLLNEIPKVMAEEVKPELVSEPAPDDSPKAADWDWEPFNFSSTKKDVTKPEVLINQNGPVMKSFLVTPCSLKLLYLIAFEAIISTAAAVAAEVSTRSNGDAHTYSPEERCQLGTGSLASVINLSAQSLEPKEREAPKVEAVNVKGNGNGNGYIEFSNLNHLGIPNGTKQESNGHIQLPNSKELKTIQPVVIDLSDSDEEQENPSVGTQIPRQRENPGVGARIPRPQENPGGGTQIPRQRENPGVGARIPRPQENPGGGTRIPRPQENPGVGARIPRPQENPGVGARILRPQENPGIGTQIPRPQENPGVGTEIPKPHAEQSLWHYLDPLGRVQGPFSLISLKRWSDANYFRPDFKVWANGQGPQQAVPLTLVLRHIFPN</sequence>
<evidence type="ECO:0000313" key="6">
    <source>
        <dbReference type="Proteomes" id="UP000596660"/>
    </source>
</evidence>
<dbReference type="Pfam" id="PF02213">
    <property type="entry name" value="GYF"/>
    <property type="match status" value="1"/>
</dbReference>
<dbReference type="SUPFAM" id="SSF159042">
    <property type="entry name" value="Plus3-like"/>
    <property type="match status" value="1"/>
</dbReference>
<dbReference type="PROSITE" id="PS51925">
    <property type="entry name" value="SWIB_MDM2"/>
    <property type="match status" value="1"/>
</dbReference>
<protein>
    <submittedName>
        <fullName evidence="5">Uncharacterized protein</fullName>
    </submittedName>
</protein>
<feature type="domain" description="Plus3" evidence="3">
    <location>
        <begin position="163"/>
        <end position="292"/>
    </location>
</feature>
<dbReference type="InterPro" id="IPR036885">
    <property type="entry name" value="SWIB_MDM2_dom_sf"/>
</dbReference>
<dbReference type="AlphaFoldDB" id="A0A803L4Y4"/>
<evidence type="ECO:0000256" key="1">
    <source>
        <dbReference type="SAM" id="MobiDB-lite"/>
    </source>
</evidence>
<dbReference type="PANTHER" id="PTHR46851:SF11">
    <property type="entry name" value="GYF DOMAIN-CONTAINING PROTEIN"/>
    <property type="match status" value="1"/>
</dbReference>
<reference evidence="5" key="2">
    <citation type="submission" date="2021-03" db="UniProtKB">
        <authorList>
            <consortium name="EnsemblPlants"/>
        </authorList>
    </citation>
    <scope>IDENTIFICATION</scope>
</reference>
<dbReference type="SUPFAM" id="SSF47592">
    <property type="entry name" value="SWIB/MDM2 domain"/>
    <property type="match status" value="1"/>
</dbReference>
<dbReference type="InterPro" id="IPR035445">
    <property type="entry name" value="GYF-like_dom_sf"/>
</dbReference>
<dbReference type="SUPFAM" id="SSF55277">
    <property type="entry name" value="GYF domain"/>
    <property type="match status" value="1"/>
</dbReference>
<dbReference type="Gene3D" id="1.10.245.10">
    <property type="entry name" value="SWIB/MDM2 domain"/>
    <property type="match status" value="1"/>
</dbReference>
<dbReference type="GO" id="GO:0003677">
    <property type="term" value="F:DNA binding"/>
    <property type="evidence" value="ECO:0007669"/>
    <property type="project" value="InterPro"/>
</dbReference>
<evidence type="ECO:0000259" key="3">
    <source>
        <dbReference type="PROSITE" id="PS51360"/>
    </source>
</evidence>
<dbReference type="SMART" id="SM00444">
    <property type="entry name" value="GYF"/>
    <property type="match status" value="1"/>
</dbReference>
<dbReference type="EnsemblPlants" id="AUR62006923-RA">
    <property type="protein sequence ID" value="AUR62006923-RA:cds"/>
    <property type="gene ID" value="AUR62006923"/>
</dbReference>
<dbReference type="Proteomes" id="UP000596660">
    <property type="component" value="Unplaced"/>
</dbReference>
<keyword evidence="6" id="KW-1185">Reference proteome</keyword>
<evidence type="ECO:0000259" key="4">
    <source>
        <dbReference type="PROSITE" id="PS51925"/>
    </source>
</evidence>
<dbReference type="PROSITE" id="PS51360">
    <property type="entry name" value="PLUS3"/>
    <property type="match status" value="1"/>
</dbReference>
<dbReference type="Gramene" id="AUR62006923-RA">
    <property type="protein sequence ID" value="AUR62006923-RA:cds"/>
    <property type="gene ID" value="AUR62006923"/>
</dbReference>
<dbReference type="InterPro" id="IPR003169">
    <property type="entry name" value="GYF"/>
</dbReference>
<dbReference type="InterPro" id="IPR003121">
    <property type="entry name" value="SWIB_MDM2_domain"/>
</dbReference>
<dbReference type="InterPro" id="IPR058668">
    <property type="entry name" value="NERD_dom"/>
</dbReference>
<dbReference type="Gene3D" id="3.30.1490.40">
    <property type="match status" value="1"/>
</dbReference>
<dbReference type="PROSITE" id="PS50829">
    <property type="entry name" value="GYF"/>
    <property type="match status" value="1"/>
</dbReference>
<feature type="domain" description="GYF" evidence="2">
    <location>
        <begin position="646"/>
        <end position="700"/>
    </location>
</feature>
<feature type="domain" description="DM2" evidence="4">
    <location>
        <begin position="35"/>
        <end position="115"/>
    </location>
</feature>
<dbReference type="CDD" id="cd10567">
    <property type="entry name" value="SWIB-MDM2_like"/>
    <property type="match status" value="1"/>
</dbReference>
<dbReference type="PANTHER" id="PTHR46851">
    <property type="entry name" value="OS01G0884500 PROTEIN"/>
    <property type="match status" value="1"/>
</dbReference>
<dbReference type="Pfam" id="PF03126">
    <property type="entry name" value="Plus-3"/>
    <property type="match status" value="1"/>
</dbReference>
<dbReference type="Pfam" id="PF02201">
    <property type="entry name" value="SWIB"/>
    <property type="match status" value="1"/>
</dbReference>
<dbReference type="InterPro" id="IPR004343">
    <property type="entry name" value="Plus-3_dom"/>
</dbReference>
<dbReference type="Pfam" id="PF25980">
    <property type="entry name" value="NERD_plant"/>
    <property type="match status" value="1"/>
</dbReference>
<feature type="region of interest" description="Disordered" evidence="1">
    <location>
        <begin position="519"/>
        <end position="638"/>
    </location>
</feature>
<organism evidence="5 6">
    <name type="scientific">Chenopodium quinoa</name>
    <name type="common">Quinoa</name>
    <dbReference type="NCBI Taxonomy" id="63459"/>
    <lineage>
        <taxon>Eukaryota</taxon>
        <taxon>Viridiplantae</taxon>
        <taxon>Streptophyta</taxon>
        <taxon>Embryophyta</taxon>
        <taxon>Tracheophyta</taxon>
        <taxon>Spermatophyta</taxon>
        <taxon>Magnoliopsida</taxon>
        <taxon>eudicotyledons</taxon>
        <taxon>Gunneridae</taxon>
        <taxon>Pentapetalae</taxon>
        <taxon>Caryophyllales</taxon>
        <taxon>Chenopodiaceae</taxon>
        <taxon>Chenopodioideae</taxon>
        <taxon>Atripliceae</taxon>
        <taxon>Chenopodium</taxon>
    </lineage>
</organism>
<dbReference type="Gene3D" id="3.90.70.200">
    <property type="entry name" value="Plus-3 domain"/>
    <property type="match status" value="1"/>
</dbReference>
<proteinExistence type="predicted"/>
<accession>A0A803L4Y4</accession>
<dbReference type="SMART" id="SM00719">
    <property type="entry name" value="Plus3"/>
    <property type="match status" value="1"/>
</dbReference>
<dbReference type="InterPro" id="IPR045894">
    <property type="entry name" value="At5g08430-like"/>
</dbReference>